<dbReference type="OrthoDB" id="417678at2759"/>
<accession>A0A9N9TUS7</accession>
<dbReference type="Proteomes" id="UP001153712">
    <property type="component" value="Chromosome 4"/>
</dbReference>
<evidence type="ECO:0000256" key="2">
    <source>
        <dbReference type="ARBA" id="ARBA00010849"/>
    </source>
</evidence>
<evidence type="ECO:0000313" key="4">
    <source>
        <dbReference type="EMBL" id="CAG9860911.1"/>
    </source>
</evidence>
<proteinExistence type="inferred from homology"/>
<dbReference type="Pfam" id="PF05186">
    <property type="entry name" value="Dpy-30"/>
    <property type="match status" value="1"/>
</dbReference>
<dbReference type="AlphaFoldDB" id="A0A9N9TUS7"/>
<dbReference type="EMBL" id="OU900097">
    <property type="protein sequence ID" value="CAG9860911.1"/>
    <property type="molecule type" value="Genomic_DNA"/>
</dbReference>
<keyword evidence="3" id="KW-0539">Nucleus</keyword>
<organism evidence="4 5">
    <name type="scientific">Phyllotreta striolata</name>
    <name type="common">Striped flea beetle</name>
    <name type="synonym">Crioceris striolata</name>
    <dbReference type="NCBI Taxonomy" id="444603"/>
    <lineage>
        <taxon>Eukaryota</taxon>
        <taxon>Metazoa</taxon>
        <taxon>Ecdysozoa</taxon>
        <taxon>Arthropoda</taxon>
        <taxon>Hexapoda</taxon>
        <taxon>Insecta</taxon>
        <taxon>Pterygota</taxon>
        <taxon>Neoptera</taxon>
        <taxon>Endopterygota</taxon>
        <taxon>Coleoptera</taxon>
        <taxon>Polyphaga</taxon>
        <taxon>Cucujiformia</taxon>
        <taxon>Chrysomeloidea</taxon>
        <taxon>Chrysomelidae</taxon>
        <taxon>Galerucinae</taxon>
        <taxon>Alticini</taxon>
        <taxon>Phyllotreta</taxon>
    </lineage>
</organism>
<dbReference type="InterPro" id="IPR049629">
    <property type="entry name" value="DPY30_SDC1_DD"/>
</dbReference>
<evidence type="ECO:0000256" key="1">
    <source>
        <dbReference type="ARBA" id="ARBA00004123"/>
    </source>
</evidence>
<sequence length="139" mass="15686">MEDLEGSFTFEEDLKDLDKHTNEHLDAAEIAYRTCRLASTIHGCLHLSHLAKVSKNQTYVDLLSLPKKHYLEQTMVPVLANGLAVIAKDRPVQPVTALALFLLKHGMLYETDVERKFEVKFDQAGKGTKNDKLSKQSSF</sequence>
<dbReference type="GO" id="GO:0005634">
    <property type="term" value="C:nucleus"/>
    <property type="evidence" value="ECO:0007669"/>
    <property type="project" value="UniProtKB-SubCell"/>
</dbReference>
<dbReference type="CDD" id="cd22965">
    <property type="entry name" value="DD_DPY30_SDC1"/>
    <property type="match status" value="1"/>
</dbReference>
<comment type="subcellular location">
    <subcellularLocation>
        <location evidence="1">Nucleus</location>
    </subcellularLocation>
</comment>
<evidence type="ECO:0000313" key="5">
    <source>
        <dbReference type="Proteomes" id="UP001153712"/>
    </source>
</evidence>
<dbReference type="InterPro" id="IPR007858">
    <property type="entry name" value="Dpy-30_motif"/>
</dbReference>
<reference evidence="4" key="1">
    <citation type="submission" date="2022-01" db="EMBL/GenBank/DDBJ databases">
        <authorList>
            <person name="King R."/>
        </authorList>
    </citation>
    <scope>NUCLEOTIDE SEQUENCE</scope>
</reference>
<evidence type="ECO:0000256" key="3">
    <source>
        <dbReference type="ARBA" id="ARBA00023242"/>
    </source>
</evidence>
<name>A0A9N9TUS7_PHYSR</name>
<dbReference type="Gene3D" id="1.20.890.10">
    <property type="entry name" value="cAMP-dependent protein kinase regulatory subunit, dimerization-anchoring domain"/>
    <property type="match status" value="1"/>
</dbReference>
<protein>
    <submittedName>
        <fullName evidence="4">Uncharacterized protein</fullName>
    </submittedName>
</protein>
<keyword evidence="5" id="KW-1185">Reference proteome</keyword>
<gene>
    <name evidence="4" type="ORF">PHYEVI_LOCUS7259</name>
</gene>
<comment type="similarity">
    <text evidence="2">Belongs to the dpy-30 family.</text>
</comment>